<proteinExistence type="predicted"/>
<sequence length="68" mass="7695">MAPRISGKGQVLRRRGWGQEMRLLGMVWRLCGDDVLIRPEGGGTQAGWWGHGQARLRFCPPIVRELKP</sequence>
<evidence type="ECO:0000313" key="1">
    <source>
        <dbReference type="EMBL" id="PND39021.1"/>
    </source>
</evidence>
<comment type="caution">
    <text evidence="1">The sequence shown here is derived from an EMBL/GenBank/DDBJ whole genome shotgun (WGS) entry which is preliminary data.</text>
</comment>
<reference evidence="1 2" key="1">
    <citation type="submission" date="2018-01" db="EMBL/GenBank/DDBJ databases">
        <title>Draft genome sequence of Paucibacter aquatile CR182 isolated from freshwater of the Nakdong River.</title>
        <authorList>
            <person name="Choi A."/>
            <person name="Chung E.J."/>
        </authorList>
    </citation>
    <scope>NUCLEOTIDE SEQUENCE [LARGE SCALE GENOMIC DNA]</scope>
    <source>
        <strain evidence="1 2">CR182</strain>
    </source>
</reference>
<evidence type="ECO:0000313" key="2">
    <source>
        <dbReference type="Proteomes" id="UP000235916"/>
    </source>
</evidence>
<gene>
    <name evidence="1" type="ORF">C1O66_16800</name>
</gene>
<dbReference type="AlphaFoldDB" id="A0A2N8L012"/>
<organism evidence="1 2">
    <name type="scientific">Kinneretia aquatilis</name>
    <dbReference type="NCBI Taxonomy" id="2070761"/>
    <lineage>
        <taxon>Bacteria</taxon>
        <taxon>Pseudomonadati</taxon>
        <taxon>Pseudomonadota</taxon>
        <taxon>Betaproteobacteria</taxon>
        <taxon>Burkholderiales</taxon>
        <taxon>Sphaerotilaceae</taxon>
        <taxon>Roseateles</taxon>
    </lineage>
</organism>
<dbReference type="EMBL" id="POSP01000003">
    <property type="protein sequence ID" value="PND39021.1"/>
    <property type="molecule type" value="Genomic_DNA"/>
</dbReference>
<name>A0A2N8L012_9BURK</name>
<accession>A0A2N8L012</accession>
<protein>
    <submittedName>
        <fullName evidence="1">Uncharacterized protein</fullName>
    </submittedName>
</protein>
<keyword evidence="2" id="KW-1185">Reference proteome</keyword>
<dbReference type="Proteomes" id="UP000235916">
    <property type="component" value="Unassembled WGS sequence"/>
</dbReference>